<evidence type="ECO:0000256" key="1">
    <source>
        <dbReference type="SAM" id="SignalP"/>
    </source>
</evidence>
<evidence type="ECO:0000313" key="2">
    <source>
        <dbReference type="EMBL" id="XBH02801.1"/>
    </source>
</evidence>
<dbReference type="AlphaFoldDB" id="A0AAU7CCA9"/>
<feature type="signal peptide" evidence="1">
    <location>
        <begin position="1"/>
        <end position="33"/>
    </location>
</feature>
<gene>
    <name evidence="2" type="ORF">V5E97_31460</name>
</gene>
<feature type="chain" id="PRO_5043470347" evidence="1">
    <location>
        <begin position="34"/>
        <end position="735"/>
    </location>
</feature>
<accession>A0AAU7CCA9</accession>
<protein>
    <submittedName>
        <fullName evidence="2">Uncharacterized protein</fullName>
    </submittedName>
</protein>
<sequence length="735" mass="82108">MGFTTACKRFTFPLAFGLAGLLTASSLIGHARAAESISVDLREYHPECGVVITPGDPGKTGFLKVEWPLAAGETGQLLLDTRPGKPLLASMGIVVAGEKSTLATLLKDVDPVTFVTVGSRKSPPDRPPGMSVFNVFFDNPAKRPFQSYRARLDLKRIRVVSQGQRASVILGDVAAGPFTGELHVTVYRGSRLVNVESVLSTKENDRAYLYDAGLASVVPSWTRFAWMDTEGNLTHQNIDNEANDQPMAVRHRAIVVESDAGSVACFPPPHRFFTPRDYTDNLQNVWRGRNHRGLDERSGFGIRQAETGGGNYAPWFNAPPGTEQHLGVFYLLSRKKAHGALDETLRYTHGDRFPEIPGHTTFTSHYHMAITMAAMKEAAQGGPRTIPDFVRMFKDMNVQMIHLGEFHGDGHQKDPGPLRLPELDAMFAECRRLSDAEFLIMPGEEVDTFLGVSRPGQHSGHWMSFFPKPVYWTMKRAPGEPFAVEDPHRGTVYRVGSREDMTRLLEREHGLAWTAHPRIKASNWTPDAFRNEDYFRADTWLGAAWKAMPADLANPRLGQRTLDLLDDMANWGSKKQVIGEVDVFKLDHTHELYGHMNINYLRLDRIPRFEEGWQPVLDAIRGGRFFVTTGEVLLRDFNVGGKASGETLDLKTTTTPDTSISLEWTFPLEFAELISGDGTNVVRERIDLTDTEPFGRRTLTLRPELAGRKWIRVEAWDIAGNGAFSSPIWIEESKP</sequence>
<name>A0AAU7CCA9_9BACT</name>
<dbReference type="EMBL" id="CP155447">
    <property type="protein sequence ID" value="XBH02801.1"/>
    <property type="molecule type" value="Genomic_DNA"/>
</dbReference>
<reference evidence="2" key="1">
    <citation type="submission" date="2024-05" db="EMBL/GenBank/DDBJ databases">
        <title>Planctomycetes of the genus Singulisphaera possess chitinolytic capabilities.</title>
        <authorList>
            <person name="Ivanova A."/>
        </authorList>
    </citation>
    <scope>NUCLEOTIDE SEQUENCE</scope>
    <source>
        <strain evidence="2">Ch08T</strain>
    </source>
</reference>
<organism evidence="2">
    <name type="scientific">Singulisphaera sp. Ch08</name>
    <dbReference type="NCBI Taxonomy" id="3120278"/>
    <lineage>
        <taxon>Bacteria</taxon>
        <taxon>Pseudomonadati</taxon>
        <taxon>Planctomycetota</taxon>
        <taxon>Planctomycetia</taxon>
        <taxon>Isosphaerales</taxon>
        <taxon>Isosphaeraceae</taxon>
        <taxon>Singulisphaera</taxon>
    </lineage>
</organism>
<proteinExistence type="predicted"/>
<dbReference type="RefSeq" id="WP_406695542.1">
    <property type="nucleotide sequence ID" value="NZ_CP155447.1"/>
</dbReference>
<keyword evidence="1" id="KW-0732">Signal</keyword>